<reference evidence="1 2" key="1">
    <citation type="submission" date="2024-01" db="EMBL/GenBank/DDBJ databases">
        <title>The genomes of 5 underutilized Papilionoideae crops provide insights into root nodulation and disease resistanc.</title>
        <authorList>
            <person name="Yuan L."/>
        </authorList>
    </citation>
    <scope>NUCLEOTIDE SEQUENCE [LARGE SCALE GENOMIC DNA]</scope>
    <source>
        <strain evidence="1">ZHUSHIDOU_FW_LH</strain>
        <tissue evidence="1">Leaf</tissue>
    </source>
</reference>
<evidence type="ECO:0000313" key="1">
    <source>
        <dbReference type="EMBL" id="KAK7269485.1"/>
    </source>
</evidence>
<protein>
    <submittedName>
        <fullName evidence="1">Uncharacterized protein</fullName>
    </submittedName>
</protein>
<sequence length="116" mass="12757">MVLAQFYINKLVETEQVIPSEFKWSHLNSFLLKMEEATCPVSSMQRFCYYWEDASVAGSPNKTPSLSLAVSPICSLPLTKPSLINPTRSITTQGKEKASVFTKSSSVTASISSSPF</sequence>
<dbReference type="Proteomes" id="UP001372338">
    <property type="component" value="Unassembled WGS sequence"/>
</dbReference>
<proteinExistence type="predicted"/>
<evidence type="ECO:0000313" key="2">
    <source>
        <dbReference type="Proteomes" id="UP001372338"/>
    </source>
</evidence>
<accession>A0AAN9IA66</accession>
<dbReference type="AlphaFoldDB" id="A0AAN9IA66"/>
<gene>
    <name evidence="1" type="ORF">RIF29_22214</name>
</gene>
<name>A0AAN9IA66_CROPI</name>
<dbReference type="EMBL" id="JAYWIO010000004">
    <property type="protein sequence ID" value="KAK7269485.1"/>
    <property type="molecule type" value="Genomic_DNA"/>
</dbReference>
<organism evidence="1 2">
    <name type="scientific">Crotalaria pallida</name>
    <name type="common">Smooth rattlebox</name>
    <name type="synonym">Crotalaria striata</name>
    <dbReference type="NCBI Taxonomy" id="3830"/>
    <lineage>
        <taxon>Eukaryota</taxon>
        <taxon>Viridiplantae</taxon>
        <taxon>Streptophyta</taxon>
        <taxon>Embryophyta</taxon>
        <taxon>Tracheophyta</taxon>
        <taxon>Spermatophyta</taxon>
        <taxon>Magnoliopsida</taxon>
        <taxon>eudicotyledons</taxon>
        <taxon>Gunneridae</taxon>
        <taxon>Pentapetalae</taxon>
        <taxon>rosids</taxon>
        <taxon>fabids</taxon>
        <taxon>Fabales</taxon>
        <taxon>Fabaceae</taxon>
        <taxon>Papilionoideae</taxon>
        <taxon>50 kb inversion clade</taxon>
        <taxon>genistoids sensu lato</taxon>
        <taxon>core genistoids</taxon>
        <taxon>Crotalarieae</taxon>
        <taxon>Crotalaria</taxon>
    </lineage>
</organism>
<comment type="caution">
    <text evidence="1">The sequence shown here is derived from an EMBL/GenBank/DDBJ whole genome shotgun (WGS) entry which is preliminary data.</text>
</comment>
<keyword evidence="2" id="KW-1185">Reference proteome</keyword>